<protein>
    <submittedName>
        <fullName evidence="2">Uncharacterized protein</fullName>
    </submittedName>
</protein>
<evidence type="ECO:0000313" key="4">
    <source>
        <dbReference type="Proteomes" id="UP000238314"/>
    </source>
</evidence>
<reference evidence="1 4" key="1">
    <citation type="submission" date="2016-11" db="EMBL/GenBank/DDBJ databases">
        <title>Whole genomes of Flavobacteriaceae.</title>
        <authorList>
            <person name="Stine C."/>
            <person name="Li C."/>
            <person name="Tadesse D."/>
        </authorList>
    </citation>
    <scope>NUCLEOTIDE SEQUENCE [LARGE SCALE GENOMIC DNA]</scope>
    <source>
        <strain evidence="1 4">DSM 21068</strain>
    </source>
</reference>
<gene>
    <name evidence="1" type="ORF">B0A70_02925</name>
    <name evidence="2" type="ORF">SAMN05421796_102324</name>
</gene>
<evidence type="ECO:0000313" key="2">
    <source>
        <dbReference type="EMBL" id="SIS73256.1"/>
    </source>
</evidence>
<dbReference type="EMBL" id="FTOJ01000002">
    <property type="protein sequence ID" value="SIS73256.1"/>
    <property type="molecule type" value="Genomic_DNA"/>
</dbReference>
<sequence length="114" mass="13137">MIFEDDPKPIVQEAILHQNISMVSHTINFGADKSYVLNSLQRMKSSTLCEIRKKLIDNFIIEYLSSFSGVIENQGFESLSESYNISSVYAKQSYEKVLKEQEYLSRVMMGLKIE</sequence>
<reference evidence="3" key="3">
    <citation type="submission" date="2017-01" db="EMBL/GenBank/DDBJ databases">
        <authorList>
            <person name="Varghese N."/>
            <person name="Submissions S."/>
        </authorList>
    </citation>
    <scope>NUCLEOTIDE SEQUENCE [LARGE SCALE GENOMIC DNA]</scope>
    <source>
        <strain evidence="3">DSM 21068</strain>
    </source>
</reference>
<dbReference type="Proteomes" id="UP000238314">
    <property type="component" value="Unassembled WGS sequence"/>
</dbReference>
<name>A0A1N7LHJ3_9FLAO</name>
<accession>A0A1N7LHJ3</accession>
<dbReference type="RefSeq" id="WP_076450680.1">
    <property type="nucleotide sequence ID" value="NZ_FTOJ01000002.1"/>
</dbReference>
<dbReference type="OrthoDB" id="1267744at2"/>
<keyword evidence="4" id="KW-1185">Reference proteome</keyword>
<evidence type="ECO:0000313" key="1">
    <source>
        <dbReference type="EMBL" id="PQA97629.1"/>
    </source>
</evidence>
<proteinExistence type="predicted"/>
<dbReference type="Proteomes" id="UP000186246">
    <property type="component" value="Unassembled WGS sequence"/>
</dbReference>
<reference evidence="2" key="2">
    <citation type="submission" date="2017-01" db="EMBL/GenBank/DDBJ databases">
        <authorList>
            <person name="Mah S.A."/>
            <person name="Swanson W.J."/>
            <person name="Moy G.W."/>
            <person name="Vacquier V.D."/>
        </authorList>
    </citation>
    <scope>NUCLEOTIDE SEQUENCE [LARGE SCALE GENOMIC DNA]</scope>
    <source>
        <strain evidence="2">DSM 21068</strain>
    </source>
</reference>
<dbReference type="EMBL" id="MUGO01000002">
    <property type="protein sequence ID" value="PQA97629.1"/>
    <property type="molecule type" value="Genomic_DNA"/>
</dbReference>
<dbReference type="AlphaFoldDB" id="A0A1N7LHJ3"/>
<organism evidence="2 3">
    <name type="scientific">Chryseobacterium piscicola</name>
    <dbReference type="NCBI Taxonomy" id="551459"/>
    <lineage>
        <taxon>Bacteria</taxon>
        <taxon>Pseudomonadati</taxon>
        <taxon>Bacteroidota</taxon>
        <taxon>Flavobacteriia</taxon>
        <taxon>Flavobacteriales</taxon>
        <taxon>Weeksellaceae</taxon>
        <taxon>Chryseobacterium group</taxon>
        <taxon>Chryseobacterium</taxon>
    </lineage>
</organism>
<evidence type="ECO:0000313" key="3">
    <source>
        <dbReference type="Proteomes" id="UP000186246"/>
    </source>
</evidence>